<evidence type="ECO:0000256" key="1">
    <source>
        <dbReference type="ARBA" id="ARBA00022527"/>
    </source>
</evidence>
<dbReference type="InterPro" id="IPR003594">
    <property type="entry name" value="HATPase_dom"/>
</dbReference>
<dbReference type="Pfam" id="PF13581">
    <property type="entry name" value="HATPase_c_2"/>
    <property type="match status" value="1"/>
</dbReference>
<dbReference type="PIRSF" id="PIRSF020906">
    <property type="entry name" value="Anti_s_fact_PmgA_prd"/>
    <property type="match status" value="1"/>
</dbReference>
<proteinExistence type="predicted"/>
<dbReference type="InterPro" id="IPR016781">
    <property type="entry name" value="Anti-sigma_regulat_PmgA_prd"/>
</dbReference>
<evidence type="ECO:0000313" key="3">
    <source>
        <dbReference type="EMBL" id="ABM78379.1"/>
    </source>
</evidence>
<dbReference type="RefSeq" id="WP_011826268.1">
    <property type="nucleotide sequence ID" value="NC_008820.1"/>
</dbReference>
<name>A2CA69_PROM3</name>
<accession>A2CA69</accession>
<dbReference type="EMBL" id="CP000554">
    <property type="protein sequence ID" value="ABM78379.1"/>
    <property type="molecule type" value="Genomic_DNA"/>
</dbReference>
<dbReference type="InterPro" id="IPR036890">
    <property type="entry name" value="HATPase_C_sf"/>
</dbReference>
<dbReference type="Gene3D" id="3.30.565.10">
    <property type="entry name" value="Histidine kinase-like ATPase, C-terminal domain"/>
    <property type="match status" value="1"/>
</dbReference>
<keyword evidence="1" id="KW-0723">Serine/threonine-protein kinase</keyword>
<organism evidence="3 4">
    <name type="scientific">Prochlorococcus marinus (strain MIT 9303)</name>
    <dbReference type="NCBI Taxonomy" id="59922"/>
    <lineage>
        <taxon>Bacteria</taxon>
        <taxon>Bacillati</taxon>
        <taxon>Cyanobacteriota</taxon>
        <taxon>Cyanophyceae</taxon>
        <taxon>Synechococcales</taxon>
        <taxon>Prochlorococcaceae</taxon>
        <taxon>Prochlorococcus</taxon>
    </lineage>
</organism>
<dbReference type="AlphaFoldDB" id="A2CA69"/>
<dbReference type="SUPFAM" id="SSF55874">
    <property type="entry name" value="ATPase domain of HSP90 chaperone/DNA topoisomerase II/histidine kinase"/>
    <property type="match status" value="1"/>
</dbReference>
<dbReference type="InterPro" id="IPR050267">
    <property type="entry name" value="Anti-sigma-factor_SerPK"/>
</dbReference>
<dbReference type="PANTHER" id="PTHR35526">
    <property type="entry name" value="ANTI-SIGMA-F FACTOR RSBW-RELATED"/>
    <property type="match status" value="1"/>
</dbReference>
<reference evidence="3 4" key="1">
    <citation type="journal article" date="2007" name="PLoS Genet.">
        <title>Patterns and implications of gene gain and loss in the evolution of Prochlorococcus.</title>
        <authorList>
            <person name="Kettler G.C."/>
            <person name="Martiny A.C."/>
            <person name="Huang K."/>
            <person name="Zucker J."/>
            <person name="Coleman M.L."/>
            <person name="Rodrigue S."/>
            <person name="Chen F."/>
            <person name="Lapidus A."/>
            <person name="Ferriera S."/>
            <person name="Johnson J."/>
            <person name="Steglich C."/>
            <person name="Church G.M."/>
            <person name="Richardson P."/>
            <person name="Chisholm S.W."/>
        </authorList>
    </citation>
    <scope>NUCLEOTIDE SEQUENCE [LARGE SCALE GENOMIC DNA]</scope>
    <source>
        <strain evidence="3 4">MIT 9303</strain>
    </source>
</reference>
<dbReference type="GO" id="GO:0004674">
    <property type="term" value="F:protein serine/threonine kinase activity"/>
    <property type="evidence" value="ECO:0007669"/>
    <property type="project" value="UniProtKB-KW"/>
</dbReference>
<dbReference type="Proteomes" id="UP000002274">
    <property type="component" value="Chromosome"/>
</dbReference>
<sequence length="164" mass="18338">MVLMPSWSRAASRLLFSVSPQGVAPLFRWADFILPSTLQLTPLLEILLEPVACQDTSYRLQLGLQEALVNAVQHGNCGDPGKSLRVRRIFTPNWMIWQIQDEGIGVPLNARVGCLPAQLEANSGRGMFLIHQCFDDVRWSQRGNRLQLACRRPKALNTADSVQT</sequence>
<dbReference type="CDD" id="cd16936">
    <property type="entry name" value="HATPase_RsbW-like"/>
    <property type="match status" value="1"/>
</dbReference>
<gene>
    <name evidence="3" type="primary">rsbW</name>
    <name evidence="3" type="ordered locus">P9303_16351</name>
</gene>
<dbReference type="STRING" id="59922.P9303_16351"/>
<protein>
    <submittedName>
        <fullName evidence="3">Anti-sigma regulatory factor (Ser/Thr protein kinase)</fullName>
    </submittedName>
</protein>
<dbReference type="KEGG" id="pmf:P9303_16351"/>
<feature type="domain" description="Histidine kinase/HSP90-like ATPase" evidence="2">
    <location>
        <begin position="55"/>
        <end position="148"/>
    </location>
</feature>
<evidence type="ECO:0000313" key="4">
    <source>
        <dbReference type="Proteomes" id="UP000002274"/>
    </source>
</evidence>
<evidence type="ECO:0000259" key="2">
    <source>
        <dbReference type="Pfam" id="PF13581"/>
    </source>
</evidence>
<dbReference type="HOGENOM" id="CLU_090336_17_0_3"/>
<dbReference type="PANTHER" id="PTHR35526:SF3">
    <property type="entry name" value="ANTI-SIGMA-F FACTOR RSBW"/>
    <property type="match status" value="1"/>
</dbReference>
<keyword evidence="3" id="KW-0808">Transferase</keyword>
<keyword evidence="3" id="KW-0418">Kinase</keyword>